<dbReference type="Gene3D" id="3.20.20.80">
    <property type="entry name" value="Glycosidases"/>
    <property type="match status" value="1"/>
</dbReference>
<feature type="domain" description="Apiosidase-like catalytic" evidence="2">
    <location>
        <begin position="110"/>
        <end position="436"/>
    </location>
</feature>
<dbReference type="Gene3D" id="2.60.40.10">
    <property type="entry name" value="Immunoglobulins"/>
    <property type="match status" value="1"/>
</dbReference>
<dbReference type="Pfam" id="PF12904">
    <property type="entry name" value="Collagen_bind_2"/>
    <property type="match status" value="1"/>
</dbReference>
<accession>M1LZ56</accession>
<dbReference type="RefSeq" id="WP_015394889.1">
    <property type="nucleotide sequence ID" value="NC_020291.1"/>
</dbReference>
<feature type="domain" description="DUF5060" evidence="3">
    <location>
        <begin position="7"/>
        <end position="74"/>
    </location>
</feature>
<dbReference type="InterPro" id="IPR025277">
    <property type="entry name" value="Apiosidase-like_cat_dom"/>
</dbReference>
<dbReference type="KEGG" id="csr:Cspa_c48270"/>
<gene>
    <name evidence="4" type="ORF">Cspa_c48270</name>
</gene>
<organism evidence="4 5">
    <name type="scientific">Clostridium saccharoperbutylacetonicum N1-4(HMT)</name>
    <dbReference type="NCBI Taxonomy" id="931276"/>
    <lineage>
        <taxon>Bacteria</taxon>
        <taxon>Bacillati</taxon>
        <taxon>Bacillota</taxon>
        <taxon>Clostridia</taxon>
        <taxon>Eubacteriales</taxon>
        <taxon>Clostridiaceae</taxon>
        <taxon>Clostridium</taxon>
    </lineage>
</organism>
<dbReference type="PATRIC" id="fig|931276.5.peg.4869"/>
<dbReference type="PANTHER" id="PTHR37836:SF2">
    <property type="entry name" value="DUF4038 DOMAIN-CONTAINING PROTEIN"/>
    <property type="match status" value="1"/>
</dbReference>
<dbReference type="InterPro" id="IPR024749">
    <property type="entry name" value="Collagen-bd_put"/>
</dbReference>
<dbReference type="HOGENOM" id="CLU_023504_3_0_9"/>
<dbReference type="STRING" id="36745.CLSAP_45940"/>
<keyword evidence="5" id="KW-1185">Reference proteome</keyword>
<evidence type="ECO:0000313" key="5">
    <source>
        <dbReference type="Proteomes" id="UP000011728"/>
    </source>
</evidence>
<dbReference type="EMBL" id="CP004121">
    <property type="protein sequence ID" value="AGF58580.1"/>
    <property type="molecule type" value="Genomic_DNA"/>
</dbReference>
<evidence type="ECO:0000259" key="2">
    <source>
        <dbReference type="Pfam" id="PF13204"/>
    </source>
</evidence>
<dbReference type="Pfam" id="PF13204">
    <property type="entry name" value="Apiosidase"/>
    <property type="match status" value="1"/>
</dbReference>
<feature type="domain" description="Putative collagen-binding" evidence="1">
    <location>
        <begin position="464"/>
        <end position="532"/>
    </location>
</feature>
<dbReference type="Proteomes" id="UP000011728">
    <property type="component" value="Chromosome"/>
</dbReference>
<evidence type="ECO:0008006" key="6">
    <source>
        <dbReference type="Google" id="ProtNLM"/>
    </source>
</evidence>
<proteinExistence type="predicted"/>
<dbReference type="Pfam" id="PF16586">
    <property type="entry name" value="DUF5060"/>
    <property type="match status" value="1"/>
</dbReference>
<dbReference type="OrthoDB" id="59486at2"/>
<evidence type="ECO:0000259" key="1">
    <source>
        <dbReference type="Pfam" id="PF12904"/>
    </source>
</evidence>
<name>M1LZ56_9CLOT</name>
<dbReference type="InterPro" id="IPR032260">
    <property type="entry name" value="DUF5060"/>
</dbReference>
<dbReference type="AlphaFoldDB" id="M1LZ56"/>
<sequence>MNYANQKVEKWRQIILAFSSNCSYENPFIDVSIIAVFTSPSGLKLKREAYWDGENTYKISFAPIELGFWNYKIIADEESGLNNLAGEIECIEYTGDLEIYRHGFLNVHSSGRYLIYADGTPFFWLGDTHWEFAYKERWDESNHAEMDSMFKGMVKKRVDQGYNVYQTNLRSDSIMKGDKNYWIKSENGKLPNIEFYQNELDKRMHYIADLGIVNALGLAWFMSIINDVEGQKNLARYIVARYGALPIVWTLAGEVAGYNGGEEREILINGWREVALYIEKLDCYGTLQTAHYTNERPFADYYQDESWFDFTLNQAGHGDLPISPNHYREFNKKYSKKPFIEAECFYEFCSTLEENGTRMCTADMLRRVAYMSIQLGGCGYTYGAQGIWDNVWEKGEPNPMNIFNRFDITWYEAIDGIGAKQMGYMKAFYEKTRFWEFMPYEDAGNVNDNNLFGKKVPLASINESKDKMIIYYGDTARKTMKIHGLVNGEYAGTWFDPRSGEYTTAFEALNIKDGSFEFPLKKEQGDWLLVVEKTII</sequence>
<evidence type="ECO:0000313" key="4">
    <source>
        <dbReference type="EMBL" id="AGF58580.1"/>
    </source>
</evidence>
<protein>
    <recommendedName>
        <fullName evidence="6">Endoglucanase</fullName>
    </recommendedName>
</protein>
<dbReference type="InterPro" id="IPR013783">
    <property type="entry name" value="Ig-like_fold"/>
</dbReference>
<reference evidence="4 5" key="1">
    <citation type="submission" date="2013-02" db="EMBL/GenBank/DDBJ databases">
        <title>Genome sequence of Clostridium saccharoperbutylacetonicum N1-4(HMT).</title>
        <authorList>
            <person name="Poehlein A."/>
            <person name="Daniel R."/>
        </authorList>
    </citation>
    <scope>NUCLEOTIDE SEQUENCE [LARGE SCALE GENOMIC DNA]</scope>
    <source>
        <strain evidence="5">N1-4(HMT)</strain>
    </source>
</reference>
<evidence type="ECO:0000259" key="3">
    <source>
        <dbReference type="Pfam" id="PF16586"/>
    </source>
</evidence>
<dbReference type="PANTHER" id="PTHR37836">
    <property type="entry name" value="LMO1036 PROTEIN"/>
    <property type="match status" value="1"/>
</dbReference>
<dbReference type="eggNOG" id="COG2730">
    <property type="taxonomic scope" value="Bacteria"/>
</dbReference>